<dbReference type="InterPro" id="IPR041657">
    <property type="entry name" value="HTH_17"/>
</dbReference>
<evidence type="ECO:0000313" key="3">
    <source>
        <dbReference type="Proteomes" id="UP000033725"/>
    </source>
</evidence>
<proteinExistence type="predicted"/>
<dbReference type="SUPFAM" id="SSF46955">
    <property type="entry name" value="Putative DNA-binding domain"/>
    <property type="match status" value="1"/>
</dbReference>
<sequence length="159" mass="17653">MSARHQQARMYVSMRLCQYEYVSELLSVDDVAERLHLRPRTIRDYIRTGRLRATRIGKQYRIRIEDLYLIEQRGAAHPQKIGGGPVASATIAVRIEAADLRQEERVFSLLNVVGGFPGVALQVVRASEGGAMQVVATGSLDAALDVLTRISNAMEVTDD</sequence>
<accession>A0A0F0KQN6</accession>
<dbReference type="EMBL" id="JYIV01000025">
    <property type="protein sequence ID" value="KJL22440.1"/>
    <property type="molecule type" value="Genomic_DNA"/>
</dbReference>
<dbReference type="InterPro" id="IPR010093">
    <property type="entry name" value="SinI_DNA-bd"/>
</dbReference>
<dbReference type="Proteomes" id="UP000033725">
    <property type="component" value="Unassembled WGS sequence"/>
</dbReference>
<dbReference type="InterPro" id="IPR009061">
    <property type="entry name" value="DNA-bd_dom_put_sf"/>
</dbReference>
<name>A0A0F0KQN6_9MICO</name>
<dbReference type="NCBIfam" id="TIGR01764">
    <property type="entry name" value="excise"/>
    <property type="match status" value="1"/>
</dbReference>
<dbReference type="PATRIC" id="fig|82380.10.peg.1761"/>
<comment type="caution">
    <text evidence="2">The sequence shown here is derived from an EMBL/GenBank/DDBJ whole genome shotgun (WGS) entry which is preliminary data.</text>
</comment>
<evidence type="ECO:0000313" key="2">
    <source>
        <dbReference type="EMBL" id="KJL22440.1"/>
    </source>
</evidence>
<protein>
    <submittedName>
        <fullName evidence="2">Helix-turn-helix domain protein</fullName>
    </submittedName>
</protein>
<feature type="domain" description="Helix-turn-helix" evidence="1">
    <location>
        <begin position="25"/>
        <end position="67"/>
    </location>
</feature>
<dbReference type="AlphaFoldDB" id="A0A0F0KQN6"/>
<dbReference type="Pfam" id="PF12728">
    <property type="entry name" value="HTH_17"/>
    <property type="match status" value="1"/>
</dbReference>
<evidence type="ECO:0000259" key="1">
    <source>
        <dbReference type="Pfam" id="PF12728"/>
    </source>
</evidence>
<organism evidence="2 3">
    <name type="scientific">Microbacterium oxydans</name>
    <dbReference type="NCBI Taxonomy" id="82380"/>
    <lineage>
        <taxon>Bacteria</taxon>
        <taxon>Bacillati</taxon>
        <taxon>Actinomycetota</taxon>
        <taxon>Actinomycetes</taxon>
        <taxon>Micrococcales</taxon>
        <taxon>Microbacteriaceae</taxon>
        <taxon>Microbacterium</taxon>
    </lineage>
</organism>
<dbReference type="GO" id="GO:0003677">
    <property type="term" value="F:DNA binding"/>
    <property type="evidence" value="ECO:0007669"/>
    <property type="project" value="InterPro"/>
</dbReference>
<gene>
    <name evidence="2" type="ORF">RN51_01752</name>
</gene>
<reference evidence="2 3" key="1">
    <citation type="submission" date="2015-02" db="EMBL/GenBank/DDBJ databases">
        <title>Draft genome sequences of ten Microbacterium spp. with emphasis on heavy metal contaminated environments.</title>
        <authorList>
            <person name="Corretto E."/>
        </authorList>
    </citation>
    <scope>NUCLEOTIDE SEQUENCE [LARGE SCALE GENOMIC DNA]</scope>
    <source>
        <strain evidence="2 3">BEL163</strain>
    </source>
</reference>